<sequence length="302" mass="33429">MEKIKSASLMTAIKTPYKPDGDVDLESYDRLVEAQIKHGVEGLIVCGTTGEGHLMDWEEHLMLIAHSVNKFGNQLVIVGNTGSNNTREAIKGTKYGFAFGMDAALQINPYYGKTSDAGLKEHFKRVLDLGPAIIYNVPGRTGQDLQPDLIEELAEHPNLIGVKECAGNERMAHYEAQGIACWSGNDDQCFEGRHRHGSHGVISVTSNLLPGLMRQLMDTDDLELNARLQPLMAWLFHVPSPNALNTVLSMTGAVQPVFRLPYSPVDRQSRQQVIDLLLAFKPEDWVGSGLELMEDEQFILCT</sequence>
<evidence type="ECO:0000256" key="8">
    <source>
        <dbReference type="ARBA" id="ARBA00023270"/>
    </source>
</evidence>
<dbReference type="InterPro" id="IPR020624">
    <property type="entry name" value="Schiff_base-form_aldolases_CS"/>
</dbReference>
<dbReference type="InterPro" id="IPR020625">
    <property type="entry name" value="Schiff_base-form_aldolases_AS"/>
</dbReference>
<evidence type="ECO:0000256" key="9">
    <source>
        <dbReference type="ARBA" id="ARBA00047836"/>
    </source>
</evidence>
<evidence type="ECO:0000256" key="6">
    <source>
        <dbReference type="ARBA" id="ARBA00023154"/>
    </source>
</evidence>
<dbReference type="InterPro" id="IPR013785">
    <property type="entry name" value="Aldolase_TIM"/>
</dbReference>
<dbReference type="EC" id="4.3.3.7" evidence="3"/>
<accession>A0A381NEN3</accession>
<keyword evidence="6" id="KW-0457">Lysine biosynthesis</keyword>
<keyword evidence="8" id="KW-0704">Schiff base</keyword>
<proteinExistence type="inferred from homology"/>
<dbReference type="PIRSF" id="PIRSF001365">
    <property type="entry name" value="DHDPS"/>
    <property type="match status" value="1"/>
</dbReference>
<gene>
    <name evidence="10" type="ORF">METZ01_LOCUS5831</name>
</gene>
<dbReference type="NCBIfam" id="TIGR00674">
    <property type="entry name" value="dapA"/>
    <property type="match status" value="1"/>
</dbReference>
<dbReference type="GO" id="GO:0019877">
    <property type="term" value="P:diaminopimelate biosynthetic process"/>
    <property type="evidence" value="ECO:0007669"/>
    <property type="project" value="UniProtKB-KW"/>
</dbReference>
<dbReference type="InterPro" id="IPR002220">
    <property type="entry name" value="DapA-like"/>
</dbReference>
<dbReference type="CDD" id="cd00950">
    <property type="entry name" value="DHDPS"/>
    <property type="match status" value="1"/>
</dbReference>
<dbReference type="SMART" id="SM01130">
    <property type="entry name" value="DHDPS"/>
    <property type="match status" value="1"/>
</dbReference>
<dbReference type="AlphaFoldDB" id="A0A381NEN3"/>
<dbReference type="EMBL" id="UINC01000307">
    <property type="protein sequence ID" value="SUZ52977.1"/>
    <property type="molecule type" value="Genomic_DNA"/>
</dbReference>
<evidence type="ECO:0000313" key="10">
    <source>
        <dbReference type="EMBL" id="SUZ52977.1"/>
    </source>
</evidence>
<protein>
    <recommendedName>
        <fullName evidence="3">4-hydroxy-tetrahydrodipicolinate synthase</fullName>
        <ecNumber evidence="3">4.3.3.7</ecNumber>
    </recommendedName>
</protein>
<keyword evidence="5" id="KW-0220">Diaminopimelate biosynthesis</keyword>
<dbReference type="GO" id="GO:0009089">
    <property type="term" value="P:lysine biosynthetic process via diaminopimelate"/>
    <property type="evidence" value="ECO:0007669"/>
    <property type="project" value="UniProtKB-UniPathway"/>
</dbReference>
<evidence type="ECO:0000256" key="3">
    <source>
        <dbReference type="ARBA" id="ARBA00012086"/>
    </source>
</evidence>
<comment type="catalytic activity">
    <reaction evidence="9">
        <text>L-aspartate 4-semialdehyde + pyruvate = (2S,4S)-4-hydroxy-2,3,4,5-tetrahydrodipicolinate + H2O + H(+)</text>
        <dbReference type="Rhea" id="RHEA:34171"/>
        <dbReference type="ChEBI" id="CHEBI:15361"/>
        <dbReference type="ChEBI" id="CHEBI:15377"/>
        <dbReference type="ChEBI" id="CHEBI:15378"/>
        <dbReference type="ChEBI" id="CHEBI:67139"/>
        <dbReference type="ChEBI" id="CHEBI:537519"/>
        <dbReference type="EC" id="4.3.3.7"/>
    </reaction>
</comment>
<name>A0A381NEN3_9ZZZZ</name>
<dbReference type="PANTHER" id="PTHR12128:SF15">
    <property type="entry name" value="4-HYDROXY-TETRAHYDRODIPICOLINATE SYNTHASE 1, CHLOROPLASTIC"/>
    <property type="match status" value="1"/>
</dbReference>
<dbReference type="InterPro" id="IPR005263">
    <property type="entry name" value="DapA"/>
</dbReference>
<dbReference type="SUPFAM" id="SSF51569">
    <property type="entry name" value="Aldolase"/>
    <property type="match status" value="1"/>
</dbReference>
<dbReference type="PROSITE" id="PS00665">
    <property type="entry name" value="DHDPS_1"/>
    <property type="match status" value="1"/>
</dbReference>
<evidence type="ECO:0000256" key="4">
    <source>
        <dbReference type="ARBA" id="ARBA00022605"/>
    </source>
</evidence>
<dbReference type="Pfam" id="PF00701">
    <property type="entry name" value="DHDPS"/>
    <property type="match status" value="1"/>
</dbReference>
<reference evidence="10" key="1">
    <citation type="submission" date="2018-05" db="EMBL/GenBank/DDBJ databases">
        <authorList>
            <person name="Lanie J.A."/>
            <person name="Ng W.-L."/>
            <person name="Kazmierczak K.M."/>
            <person name="Andrzejewski T.M."/>
            <person name="Davidsen T.M."/>
            <person name="Wayne K.J."/>
            <person name="Tettelin H."/>
            <person name="Glass J.I."/>
            <person name="Rusch D."/>
            <person name="Podicherti R."/>
            <person name="Tsui H.-C.T."/>
            <person name="Winkler M.E."/>
        </authorList>
    </citation>
    <scope>NUCLEOTIDE SEQUENCE</scope>
</reference>
<dbReference type="PROSITE" id="PS00666">
    <property type="entry name" value="DHDPS_2"/>
    <property type="match status" value="1"/>
</dbReference>
<evidence type="ECO:0000256" key="7">
    <source>
        <dbReference type="ARBA" id="ARBA00023239"/>
    </source>
</evidence>
<keyword evidence="7" id="KW-0456">Lyase</keyword>
<dbReference type="HAMAP" id="MF_00418">
    <property type="entry name" value="DapA"/>
    <property type="match status" value="1"/>
</dbReference>
<dbReference type="UniPathway" id="UPA00034">
    <property type="reaction ID" value="UER00017"/>
</dbReference>
<dbReference type="PANTHER" id="PTHR12128">
    <property type="entry name" value="DIHYDRODIPICOLINATE SYNTHASE"/>
    <property type="match status" value="1"/>
</dbReference>
<evidence type="ECO:0000256" key="1">
    <source>
        <dbReference type="ARBA" id="ARBA00003294"/>
    </source>
</evidence>
<comment type="function">
    <text evidence="1">Catalyzes the condensation of (S)-aspartate-beta-semialdehyde [(S)-ASA] and pyruvate to 4-hydroxy-tetrahydrodipicolinate (HTPA).</text>
</comment>
<evidence type="ECO:0000256" key="2">
    <source>
        <dbReference type="ARBA" id="ARBA00005120"/>
    </source>
</evidence>
<evidence type="ECO:0000256" key="5">
    <source>
        <dbReference type="ARBA" id="ARBA00022915"/>
    </source>
</evidence>
<keyword evidence="4" id="KW-0028">Amino-acid biosynthesis</keyword>
<dbReference type="PRINTS" id="PR00146">
    <property type="entry name" value="DHPICSNTHASE"/>
</dbReference>
<comment type="pathway">
    <text evidence="2">Amino-acid biosynthesis; L-lysine biosynthesis via DAP pathway; (S)-tetrahydrodipicolinate from L-aspartate: step 3/4.</text>
</comment>
<dbReference type="GO" id="GO:0008840">
    <property type="term" value="F:4-hydroxy-tetrahydrodipicolinate synthase activity"/>
    <property type="evidence" value="ECO:0007669"/>
    <property type="project" value="UniProtKB-EC"/>
</dbReference>
<dbReference type="Gene3D" id="3.20.20.70">
    <property type="entry name" value="Aldolase class I"/>
    <property type="match status" value="1"/>
</dbReference>
<organism evidence="10">
    <name type="scientific">marine metagenome</name>
    <dbReference type="NCBI Taxonomy" id="408172"/>
    <lineage>
        <taxon>unclassified sequences</taxon>
        <taxon>metagenomes</taxon>
        <taxon>ecological metagenomes</taxon>
    </lineage>
</organism>